<reference evidence="2 3" key="1">
    <citation type="submission" date="2015-06" db="EMBL/GenBank/DDBJ databases">
        <title>Prevotella sp. 109, sp. nov., a novel member of the family Prevotellaceae isolated from human faeces.</title>
        <authorList>
            <person name="Shkoporov A.N."/>
            <person name="Chaplin A.V."/>
            <person name="Kafarskaia L.I."/>
            <person name="Efimov B.A."/>
        </authorList>
    </citation>
    <scope>NUCLEOTIDE SEQUENCE [LARGE SCALE GENOMIC DNA]</scope>
    <source>
        <strain evidence="2 3">109</strain>
    </source>
</reference>
<dbReference type="Pfam" id="PF14121">
    <property type="entry name" value="Porin_10"/>
    <property type="match status" value="1"/>
</dbReference>
<proteinExistence type="predicted"/>
<organism evidence="2 3">
    <name type="scientific">Xylanibacter rarus</name>
    <dbReference type="NCBI Taxonomy" id="1676614"/>
    <lineage>
        <taxon>Bacteria</taxon>
        <taxon>Pseudomonadati</taxon>
        <taxon>Bacteroidota</taxon>
        <taxon>Bacteroidia</taxon>
        <taxon>Bacteroidales</taxon>
        <taxon>Prevotellaceae</taxon>
        <taxon>Xylanibacter</taxon>
    </lineage>
</organism>
<dbReference type="AlphaFoldDB" id="A0A8E1UQH8"/>
<dbReference type="Proteomes" id="UP000036951">
    <property type="component" value="Unassembled WGS sequence"/>
</dbReference>
<evidence type="ECO:0000313" key="2">
    <source>
        <dbReference type="EMBL" id="KOO67954.1"/>
    </source>
</evidence>
<evidence type="ECO:0000256" key="1">
    <source>
        <dbReference type="SAM" id="MobiDB-lite"/>
    </source>
</evidence>
<accession>A0A8E1UQH8</accession>
<protein>
    <recommendedName>
        <fullName evidence="4">Porin</fullName>
    </recommendedName>
</protein>
<gene>
    <name evidence="2" type="ORF">ACU52_10650</name>
</gene>
<comment type="caution">
    <text evidence="2">The sequence shown here is derived from an EMBL/GenBank/DDBJ whole genome shotgun (WGS) entry which is preliminary data.</text>
</comment>
<dbReference type="OrthoDB" id="1489309at2"/>
<feature type="compositionally biased region" description="Low complexity" evidence="1">
    <location>
        <begin position="36"/>
        <end position="50"/>
    </location>
</feature>
<feature type="region of interest" description="Disordered" evidence="1">
    <location>
        <begin position="31"/>
        <end position="50"/>
    </location>
</feature>
<sequence length="777" mass="89400">MSKRILIGITYILFCLSVYSQDYNQLTDTGEFTQAGSNKSSKSDTLSSGNKEIPKGLKVWTIDERFGERTAAVPDTMQHMYMNSIFTTGLRGEYNTTGNLGAPRISRIFIDRDETSQFVFTQPYDYFLTPVNKFLFTNTLSPITNISYDECGDRTNGEDHFKAIFGVNAGKKLGVGFKFDYIYGRGYYQNQSTSHFNYTMYGSYLGDRYDAHILLSTNHQKVTENGGITDDRYITHPEAFDDNFRESEIPTVLEQNWNRNDNQHIFFTHRYNLGFNRKVKMTEEEIAARKFAIASQKENETNKAKEEARKKAIKEGREFDENAYDEKKTFSGRPDNAIIAGDEPADTTNTASDRIVLDKTAADSLLNVHIDDKNVANVDTAWMKDEYVPVTSFIHTLKFDNYRRIYQAYRTPENYYANTFPVNEKFEGDSIYDKTNHYSLKNTFAIALLEGFNKWAKAGLRAFVTSDLRHFSLPDSLGGTSSYNEHNLSVGGQLIKKQGTTLHYDVTAEAWLAGEDAGQLKVDANADLNFRLFNDTVTLAARMFFYRLNPTFYYRHYHSKHFWWDNDGLSKEIRTRIEGVFSLRRTHTTLRVAIDDLKDYTYLSQSYTITDNFNRAGNVVSVKQCSGNINLFTLQLSQDFKFGPLNWENQITYQKSSNEEVLPVPLLNIYTNLYFKFKVARVLSVDLGADLRYFTKYKALDYSPALGQYTVQDNGENNVEIGNYPYVNVYANLHLKHTRFFIMMSHVNASAGEYFLVPHYPLNGRVLRFGVSWNFFN</sequence>
<dbReference type="InterPro" id="IPR025631">
    <property type="entry name" value="Porin_10"/>
</dbReference>
<name>A0A8E1UQH8_9BACT</name>
<dbReference type="RefSeq" id="WP_053398764.1">
    <property type="nucleotide sequence ID" value="NZ_LFQU01000021.1"/>
</dbReference>
<dbReference type="EMBL" id="LFQU01000021">
    <property type="protein sequence ID" value="KOO67954.1"/>
    <property type="molecule type" value="Genomic_DNA"/>
</dbReference>
<evidence type="ECO:0000313" key="3">
    <source>
        <dbReference type="Proteomes" id="UP000036951"/>
    </source>
</evidence>
<keyword evidence="3" id="KW-1185">Reference proteome</keyword>
<evidence type="ECO:0008006" key="4">
    <source>
        <dbReference type="Google" id="ProtNLM"/>
    </source>
</evidence>